<dbReference type="PANTHER" id="PTHR33136">
    <property type="entry name" value="RAPID ALKALINIZATION FACTOR-LIKE"/>
    <property type="match status" value="1"/>
</dbReference>
<evidence type="ECO:0000256" key="3">
    <source>
        <dbReference type="ARBA" id="ARBA00022525"/>
    </source>
</evidence>
<evidence type="ECO:0000256" key="5">
    <source>
        <dbReference type="ARBA" id="ARBA00022729"/>
    </source>
</evidence>
<keyword evidence="5 7" id="KW-0732">Signal</keyword>
<evidence type="ECO:0008006" key="10">
    <source>
        <dbReference type="Google" id="ProtNLM"/>
    </source>
</evidence>
<dbReference type="OrthoDB" id="1906275at2759"/>
<dbReference type="GO" id="GO:0019722">
    <property type="term" value="P:calcium-mediated signaling"/>
    <property type="evidence" value="ECO:0007669"/>
    <property type="project" value="TreeGrafter"/>
</dbReference>
<keyword evidence="3" id="KW-0964">Secreted</keyword>
<dbReference type="GO" id="GO:0005576">
    <property type="term" value="C:extracellular region"/>
    <property type="evidence" value="ECO:0007669"/>
    <property type="project" value="UniProtKB-SubCell"/>
</dbReference>
<evidence type="ECO:0000313" key="8">
    <source>
        <dbReference type="EMBL" id="KAF3456646.1"/>
    </source>
</evidence>
<evidence type="ECO:0000256" key="7">
    <source>
        <dbReference type="SAM" id="SignalP"/>
    </source>
</evidence>
<gene>
    <name evidence="8" type="ORF">FNV43_RR01300</name>
</gene>
<comment type="similarity">
    <text evidence="2">Belongs to the plant rapid alkalinization factor (RALF) family.</text>
</comment>
<sequence length="134" mass="14876">MCKTRAHPMTILCLALIFSLTHFSICSGVSVMDLNSLKNSEVDAMVRATGGGGVCNKKIEKCLTDVEEMMDSETNRRILAMQKRYISYETLRRDMIPCAKAGAPYYNCQAGAPNPYNRGCEVITRCARGISKRN</sequence>
<reference evidence="8" key="1">
    <citation type="submission" date="2020-03" db="EMBL/GenBank/DDBJ databases">
        <title>A high-quality chromosome-level genome assembly of a woody plant with both climbing and erect habits, Rhamnella rubrinervis.</title>
        <authorList>
            <person name="Lu Z."/>
            <person name="Yang Y."/>
            <person name="Zhu X."/>
            <person name="Sun Y."/>
        </authorList>
    </citation>
    <scope>NUCLEOTIDE SEQUENCE</scope>
    <source>
        <strain evidence="8">BYM</strain>
        <tissue evidence="8">Leaf</tissue>
    </source>
</reference>
<dbReference type="PANTHER" id="PTHR33136:SF36">
    <property type="entry name" value="PROTEIN RALF-LIKE 31"/>
    <property type="match status" value="1"/>
</dbReference>
<feature type="signal peptide" evidence="7">
    <location>
        <begin position="1"/>
        <end position="28"/>
    </location>
</feature>
<comment type="subcellular location">
    <subcellularLocation>
        <location evidence="1">Secreted</location>
    </subcellularLocation>
</comment>
<dbReference type="GO" id="GO:0009506">
    <property type="term" value="C:plasmodesma"/>
    <property type="evidence" value="ECO:0007669"/>
    <property type="project" value="TreeGrafter"/>
</dbReference>
<evidence type="ECO:0000256" key="1">
    <source>
        <dbReference type="ARBA" id="ARBA00004613"/>
    </source>
</evidence>
<dbReference type="GO" id="GO:0040008">
    <property type="term" value="P:regulation of growth"/>
    <property type="evidence" value="ECO:0007669"/>
    <property type="project" value="UniProtKB-ARBA"/>
</dbReference>
<organism evidence="8 9">
    <name type="scientific">Rhamnella rubrinervis</name>
    <dbReference type="NCBI Taxonomy" id="2594499"/>
    <lineage>
        <taxon>Eukaryota</taxon>
        <taxon>Viridiplantae</taxon>
        <taxon>Streptophyta</taxon>
        <taxon>Embryophyta</taxon>
        <taxon>Tracheophyta</taxon>
        <taxon>Spermatophyta</taxon>
        <taxon>Magnoliopsida</taxon>
        <taxon>eudicotyledons</taxon>
        <taxon>Gunneridae</taxon>
        <taxon>Pentapetalae</taxon>
        <taxon>rosids</taxon>
        <taxon>fabids</taxon>
        <taxon>Rosales</taxon>
        <taxon>Rhamnaceae</taxon>
        <taxon>rhamnoid group</taxon>
        <taxon>Rhamneae</taxon>
        <taxon>Rhamnella</taxon>
    </lineage>
</organism>
<dbReference type="GO" id="GO:0005179">
    <property type="term" value="F:hormone activity"/>
    <property type="evidence" value="ECO:0007669"/>
    <property type="project" value="UniProtKB-KW"/>
</dbReference>
<dbReference type="InterPro" id="IPR008801">
    <property type="entry name" value="RALF"/>
</dbReference>
<dbReference type="Proteomes" id="UP000796880">
    <property type="component" value="Unassembled WGS sequence"/>
</dbReference>
<keyword evidence="9" id="KW-1185">Reference proteome</keyword>
<protein>
    <recommendedName>
        <fullName evidence="10">Protein RALF-like 24</fullName>
    </recommendedName>
</protein>
<name>A0A8K0HPD0_9ROSA</name>
<dbReference type="AlphaFoldDB" id="A0A8K0HPD0"/>
<accession>A0A8K0HPD0</accession>
<dbReference type="Pfam" id="PF05498">
    <property type="entry name" value="RALF"/>
    <property type="match status" value="1"/>
</dbReference>
<evidence type="ECO:0000256" key="6">
    <source>
        <dbReference type="ARBA" id="ARBA00023157"/>
    </source>
</evidence>
<proteinExistence type="inferred from homology"/>
<evidence type="ECO:0000256" key="2">
    <source>
        <dbReference type="ARBA" id="ARBA00009178"/>
    </source>
</evidence>
<dbReference type="EMBL" id="VOIH02000001">
    <property type="protein sequence ID" value="KAF3456646.1"/>
    <property type="molecule type" value="Genomic_DNA"/>
</dbReference>
<evidence type="ECO:0000313" key="9">
    <source>
        <dbReference type="Proteomes" id="UP000796880"/>
    </source>
</evidence>
<evidence type="ECO:0000256" key="4">
    <source>
        <dbReference type="ARBA" id="ARBA00022702"/>
    </source>
</evidence>
<feature type="chain" id="PRO_5035436646" description="Protein RALF-like 24" evidence="7">
    <location>
        <begin position="29"/>
        <end position="134"/>
    </location>
</feature>
<keyword evidence="6" id="KW-1015">Disulfide bond</keyword>
<comment type="caution">
    <text evidence="8">The sequence shown here is derived from an EMBL/GenBank/DDBJ whole genome shotgun (WGS) entry which is preliminary data.</text>
</comment>
<keyword evidence="4" id="KW-0372">Hormone</keyword>